<keyword evidence="4" id="KW-0498">Mitosis</keyword>
<keyword evidence="5" id="KW-0539">Nucleus</keyword>
<comment type="subcellular location">
    <subcellularLocation>
        <location evidence="1">Nucleus</location>
    </subcellularLocation>
</comment>
<dbReference type="Pfam" id="PF05557">
    <property type="entry name" value="MAD"/>
    <property type="match status" value="1"/>
</dbReference>
<evidence type="ECO:0000256" key="7">
    <source>
        <dbReference type="SAM" id="Coils"/>
    </source>
</evidence>
<gene>
    <name evidence="8" type="ORF">BPAG_LOCUS1614</name>
</gene>
<evidence type="ECO:0000313" key="10">
    <source>
        <dbReference type="WBParaSite" id="BPAG_0000163301-mRNA-1"/>
    </source>
</evidence>
<keyword evidence="3" id="KW-0132">Cell division</keyword>
<evidence type="ECO:0000256" key="6">
    <source>
        <dbReference type="ARBA" id="ARBA00023306"/>
    </source>
</evidence>
<feature type="coiled-coil region" evidence="7">
    <location>
        <begin position="34"/>
        <end position="100"/>
    </location>
</feature>
<name>A0A0N4T0I6_BRUPA</name>
<comment type="similarity">
    <text evidence="2">Belongs to the MAD1 family.</text>
</comment>
<evidence type="ECO:0000313" key="9">
    <source>
        <dbReference type="Proteomes" id="UP000278627"/>
    </source>
</evidence>
<keyword evidence="9" id="KW-1185">Reference proteome</keyword>
<dbReference type="InterPro" id="IPR008672">
    <property type="entry name" value="Mad1"/>
</dbReference>
<feature type="coiled-coil region" evidence="7">
    <location>
        <begin position="289"/>
        <end position="383"/>
    </location>
</feature>
<dbReference type="GO" id="GO:0051315">
    <property type="term" value="P:attachment of mitotic spindle microtubules to kinetochore"/>
    <property type="evidence" value="ECO:0007669"/>
    <property type="project" value="TreeGrafter"/>
</dbReference>
<dbReference type="Proteomes" id="UP000278627">
    <property type="component" value="Unassembled WGS sequence"/>
</dbReference>
<dbReference type="AlphaFoldDB" id="A0A0N4T0I6"/>
<evidence type="ECO:0000256" key="3">
    <source>
        <dbReference type="ARBA" id="ARBA00022618"/>
    </source>
</evidence>
<evidence type="ECO:0000256" key="2">
    <source>
        <dbReference type="ARBA" id="ARBA00008029"/>
    </source>
</evidence>
<evidence type="ECO:0000256" key="4">
    <source>
        <dbReference type="ARBA" id="ARBA00022776"/>
    </source>
</evidence>
<dbReference type="Gene3D" id="3.30.457.60">
    <property type="match status" value="1"/>
</dbReference>
<proteinExistence type="inferred from homology"/>
<accession>A0A0N4T0I6</accession>
<evidence type="ECO:0000313" key="8">
    <source>
        <dbReference type="EMBL" id="VDN82800.1"/>
    </source>
</evidence>
<dbReference type="EMBL" id="UZAD01000140">
    <property type="protein sequence ID" value="VDN82800.1"/>
    <property type="molecule type" value="Genomic_DNA"/>
</dbReference>
<dbReference type="GO" id="GO:0000776">
    <property type="term" value="C:kinetochore"/>
    <property type="evidence" value="ECO:0007669"/>
    <property type="project" value="TreeGrafter"/>
</dbReference>
<feature type="coiled-coil region" evidence="7">
    <location>
        <begin position="174"/>
        <end position="201"/>
    </location>
</feature>
<dbReference type="GO" id="GO:0051301">
    <property type="term" value="P:cell division"/>
    <property type="evidence" value="ECO:0007669"/>
    <property type="project" value="UniProtKB-KW"/>
</dbReference>
<evidence type="ECO:0000256" key="5">
    <source>
        <dbReference type="ARBA" id="ARBA00023242"/>
    </source>
</evidence>
<keyword evidence="7" id="KW-0175">Coiled coil</keyword>
<reference evidence="10" key="1">
    <citation type="submission" date="2017-02" db="UniProtKB">
        <authorList>
            <consortium name="WormBaseParasite"/>
        </authorList>
    </citation>
    <scope>IDENTIFICATION</scope>
</reference>
<sequence>MFDEACEHSPTGHITTDPEDLLGRRYKRGNSESVRHLSVRVRVAEEEIKKYRLQNEVLKKTATKMTKELYDKQCEIESLRKAFEQQIDDLQHQLSKKEREDKISKFETVMSLLQGSSGPFKTYEPPFSFLDEPKQETVNAEAQTDDWMLRFVQKSINAAVAGPSIIVKHLAANENNNSERYEKLTEEIAKLENEKFFLITQLKLTRNKLENFELQEAQKMSLENRLVILTEMNECLIKENERIKEIAASKMAGDSGTMEEKRKIIDLTLKCQAKADELQMELDWKSQKLQEQLQINRVLSANLENVKEQLSAGDCEVVDVIGNGAEILKRYENEINELKKKLAQYDELPDPSVKILHMKVNPLQTAHQDYKEFQAKKKRKLNESLPFLNEDNDNLIPTLRKKQRTEMTKQLADMQFQLHKVNKEKERALKIQSNLVKKYRAFVTALSGLQIKMKEDDLVQVESIFDPGNYFIFKVHDYGKTISLLETDYATQWSAQIREYLQGRNSTPAFLAAITLILDERAESTTTMSFYPSD</sequence>
<dbReference type="PANTHER" id="PTHR23168:SF0">
    <property type="entry name" value="MITOTIC SPINDLE ASSEMBLY CHECKPOINT PROTEIN MAD1"/>
    <property type="match status" value="1"/>
</dbReference>
<reference evidence="8 9" key="2">
    <citation type="submission" date="2018-11" db="EMBL/GenBank/DDBJ databases">
        <authorList>
            <consortium name="Pathogen Informatics"/>
        </authorList>
    </citation>
    <scope>NUCLEOTIDE SEQUENCE [LARGE SCALE GENOMIC DNA]</scope>
</reference>
<dbReference type="PANTHER" id="PTHR23168">
    <property type="entry name" value="MITOTIC SPINDLE ASSEMBLY CHECKPOINT PROTEIN MAD1 MITOTIC ARREST DEFICIENT-LIKE PROTEIN 1"/>
    <property type="match status" value="1"/>
</dbReference>
<organism evidence="10">
    <name type="scientific">Brugia pahangi</name>
    <name type="common">Filarial nematode worm</name>
    <dbReference type="NCBI Taxonomy" id="6280"/>
    <lineage>
        <taxon>Eukaryota</taxon>
        <taxon>Metazoa</taxon>
        <taxon>Ecdysozoa</taxon>
        <taxon>Nematoda</taxon>
        <taxon>Chromadorea</taxon>
        <taxon>Rhabditida</taxon>
        <taxon>Spirurina</taxon>
        <taxon>Spiruromorpha</taxon>
        <taxon>Filarioidea</taxon>
        <taxon>Onchocercidae</taxon>
        <taxon>Brugia</taxon>
    </lineage>
</organism>
<dbReference type="WBParaSite" id="BPAG_0000163301-mRNA-1">
    <property type="protein sequence ID" value="BPAG_0000163301-mRNA-1"/>
    <property type="gene ID" value="BPAG_0000163301"/>
</dbReference>
<dbReference type="GO" id="GO:0005635">
    <property type="term" value="C:nuclear envelope"/>
    <property type="evidence" value="ECO:0007669"/>
    <property type="project" value="TreeGrafter"/>
</dbReference>
<dbReference type="GO" id="GO:0007094">
    <property type="term" value="P:mitotic spindle assembly checkpoint signaling"/>
    <property type="evidence" value="ECO:0007669"/>
    <property type="project" value="InterPro"/>
</dbReference>
<keyword evidence="6" id="KW-0131">Cell cycle</keyword>
<dbReference type="STRING" id="6280.A0A0N4T0I6"/>
<protein>
    <submittedName>
        <fullName evidence="10">C2-C2_1 domain-containing protein</fullName>
    </submittedName>
</protein>
<evidence type="ECO:0000256" key="1">
    <source>
        <dbReference type="ARBA" id="ARBA00004123"/>
    </source>
</evidence>
<dbReference type="GO" id="GO:0072686">
    <property type="term" value="C:mitotic spindle"/>
    <property type="evidence" value="ECO:0007669"/>
    <property type="project" value="TreeGrafter"/>
</dbReference>